<feature type="transmembrane region" description="Helical" evidence="2">
    <location>
        <begin position="579"/>
        <end position="598"/>
    </location>
</feature>
<keyword evidence="2" id="KW-0812">Transmembrane</keyword>
<gene>
    <name evidence="5" type="ORF">AAF712_002617</name>
</gene>
<feature type="region of interest" description="Disordered" evidence="1">
    <location>
        <begin position="818"/>
        <end position="1067"/>
    </location>
</feature>
<feature type="domain" description="TRP C-terminal" evidence="4">
    <location>
        <begin position="487"/>
        <end position="695"/>
    </location>
</feature>
<dbReference type="PANTHER" id="PTHR31145:SF6">
    <property type="entry name" value="INTEGRAL MEMBRANE PROTEIN (AFU_ORTHOLOGUE AFUA_7G01610)"/>
    <property type="match status" value="1"/>
</dbReference>
<dbReference type="PANTHER" id="PTHR31145">
    <property type="entry name" value="INTEGRAL MEMBRANE PROTEIN (AFU_ORTHOLOGUE AFUA_7G01610)"/>
    <property type="match status" value="1"/>
</dbReference>
<reference evidence="5 6" key="1">
    <citation type="submission" date="2024-05" db="EMBL/GenBank/DDBJ databases">
        <title>A draft genome resource for the thread blight pathogen Marasmius tenuissimus strain MS-2.</title>
        <authorList>
            <person name="Yulfo-Soto G.E."/>
            <person name="Baruah I.K."/>
            <person name="Amoako-Attah I."/>
            <person name="Bukari Y."/>
            <person name="Meinhardt L.W."/>
            <person name="Bailey B.A."/>
            <person name="Cohen S.P."/>
        </authorList>
    </citation>
    <scope>NUCLEOTIDE SEQUENCE [LARGE SCALE GENOMIC DNA]</scope>
    <source>
        <strain evidence="5 6">MS-2</strain>
    </source>
</reference>
<accession>A0ABR3A9C1</accession>
<keyword evidence="2" id="KW-1133">Transmembrane helix</keyword>
<feature type="compositionally biased region" description="Basic and acidic residues" evidence="1">
    <location>
        <begin position="1008"/>
        <end position="1017"/>
    </location>
</feature>
<organism evidence="5 6">
    <name type="scientific">Marasmius tenuissimus</name>
    <dbReference type="NCBI Taxonomy" id="585030"/>
    <lineage>
        <taxon>Eukaryota</taxon>
        <taxon>Fungi</taxon>
        <taxon>Dikarya</taxon>
        <taxon>Basidiomycota</taxon>
        <taxon>Agaricomycotina</taxon>
        <taxon>Agaricomycetes</taxon>
        <taxon>Agaricomycetidae</taxon>
        <taxon>Agaricales</taxon>
        <taxon>Marasmiineae</taxon>
        <taxon>Marasmiaceae</taxon>
        <taxon>Marasmius</taxon>
    </lineage>
</organism>
<dbReference type="Proteomes" id="UP001437256">
    <property type="component" value="Unassembled WGS sequence"/>
</dbReference>
<feature type="region of interest" description="Disordered" evidence="1">
    <location>
        <begin position="727"/>
        <end position="791"/>
    </location>
</feature>
<name>A0ABR3A9C1_9AGAR</name>
<evidence type="ECO:0000256" key="1">
    <source>
        <dbReference type="SAM" id="MobiDB-lite"/>
    </source>
</evidence>
<feature type="compositionally biased region" description="Low complexity" evidence="1">
    <location>
        <begin position="946"/>
        <end position="964"/>
    </location>
</feature>
<evidence type="ECO:0000256" key="3">
    <source>
        <dbReference type="SAM" id="SignalP"/>
    </source>
</evidence>
<dbReference type="EMBL" id="JBBXMP010000008">
    <property type="protein sequence ID" value="KAL0070130.1"/>
    <property type="molecule type" value="Genomic_DNA"/>
</dbReference>
<feature type="compositionally biased region" description="Basic and acidic residues" evidence="1">
    <location>
        <begin position="985"/>
        <end position="995"/>
    </location>
</feature>
<protein>
    <recommendedName>
        <fullName evidence="4">TRP C-terminal domain-containing protein</fullName>
    </recommendedName>
</protein>
<feature type="compositionally biased region" description="Polar residues" evidence="1">
    <location>
        <begin position="853"/>
        <end position="866"/>
    </location>
</feature>
<feature type="transmembrane region" description="Helical" evidence="2">
    <location>
        <begin position="187"/>
        <end position="209"/>
    </location>
</feature>
<feature type="compositionally biased region" description="Low complexity" evidence="1">
    <location>
        <begin position="897"/>
        <end position="908"/>
    </location>
</feature>
<evidence type="ECO:0000313" key="5">
    <source>
        <dbReference type="EMBL" id="KAL0070130.1"/>
    </source>
</evidence>
<feature type="transmembrane region" description="Helical" evidence="2">
    <location>
        <begin position="666"/>
        <end position="688"/>
    </location>
</feature>
<dbReference type="InterPro" id="IPR010308">
    <property type="entry name" value="TRP_C"/>
</dbReference>
<keyword evidence="2" id="KW-0472">Membrane</keyword>
<feature type="compositionally biased region" description="Basic residues" evidence="1">
    <location>
        <begin position="727"/>
        <end position="740"/>
    </location>
</feature>
<keyword evidence="3" id="KW-0732">Signal</keyword>
<dbReference type="Pfam" id="PF06011">
    <property type="entry name" value="TRP"/>
    <property type="match status" value="1"/>
</dbReference>
<feature type="transmembrane region" description="Helical" evidence="2">
    <location>
        <begin position="367"/>
        <end position="392"/>
    </location>
</feature>
<proteinExistence type="predicted"/>
<feature type="compositionally biased region" description="Polar residues" evidence="1">
    <location>
        <begin position="1057"/>
        <end position="1067"/>
    </location>
</feature>
<evidence type="ECO:0000259" key="4">
    <source>
        <dbReference type="Pfam" id="PF06011"/>
    </source>
</evidence>
<evidence type="ECO:0000313" key="6">
    <source>
        <dbReference type="Proteomes" id="UP001437256"/>
    </source>
</evidence>
<dbReference type="InterPro" id="IPR040241">
    <property type="entry name" value="TRP_Flc/Pkd2-like"/>
</dbReference>
<feature type="transmembrane region" description="Helical" evidence="2">
    <location>
        <begin position="604"/>
        <end position="624"/>
    </location>
</feature>
<sequence>MSFALPFLILLLNFINPVLSDPASLPFNDCFDSRRGNASQKLSVSQVYGQVIETSDRESYLNLTVVGSTPQEILDTRVDGGGVLATLFTTTTMLTLGAWSNSTRFCQALRPPSPLPSPNNTTQLYCPISAGTFAFSSMVLWGKGRSLTTLNTRLTAVDPFSQQLICLDIETTPLEPDGDEPYGKATAIFWASVALAIAYWLEVGIARIISAWNRGITRPDKGLWERAQSAGYILASAISGERFAVTPALLRFCTPSMRDVMFHTQWCAVLSMVAVQWPTFIYPLLTQTAWATLTYNVTLTTGNSHKWDPLSTAPYNPPDAFADQLSDSQSPLFIDRNSPNRIFTLPDNATSGISSFAYTVGVRPEDLFSTCLILFLSIAAATTALSLLLWFIDYVVCLVSGIISGSHQGATSMKLPGARSPGFTSRDMLDTVQNPNAEESKSLNGRELPGIIRPPSRFTLTAATTNSAPIGRRWWRVRTELGGFHGSVLHGNLVRILVLFHLPVTIFSVYEMTLPRSNPDASLSTIVLAALSFTIFSLLIPAILVIRVRLTTTNKLYDETRTLLSLGPLYNHYRHGSQMFASMFFASNIAFGVTIGAGQKSGTAQAIIILVIEVVSALVTSIWLPWGTGASMGLISFLFCVARIVIAVLLIILTPAISIGSGPGGWVAYGILIILGLIYLALVLMLVIKLMEASVRLVGRLSFDKSRHVVDSGLLGACGMLGCCGSRRHHRSRRKDKSKQKAGSTGARAHRNSDLSSYAPPPMLAAMNTGSDSRKGSIHSGPPPSVLKPEHALRPYREESDDEAGFIMGAWQPFQNQPTGYIPVKDPAPPVKQSGFSRVGGGRAHIDTPYAITGSSQSNTAFPSQERTNRPPAFVNQSASSLPRSPVFEEDSPPPSLSSAAARQQPRQDTLPPGAMQPFHARTKSQTAIVEDAGMPMGMRRRDDSSSSAGAIGSTGTSRPPSRTTRLDSAPPPPSAYRHSAALSEDDRSSVDQPRKKPWFKLRRNRPHSSEGYRPQDEETPLEPLDIPAPSTTTPGKSFVVIRKNQSSPNRPPQGNAAGTSSGGPST</sequence>
<feature type="transmembrane region" description="Helical" evidence="2">
    <location>
        <begin position="493"/>
        <end position="510"/>
    </location>
</feature>
<feature type="transmembrane region" description="Helical" evidence="2">
    <location>
        <begin position="636"/>
        <end position="660"/>
    </location>
</feature>
<feature type="compositionally biased region" description="Basic residues" evidence="1">
    <location>
        <begin position="996"/>
        <end position="1007"/>
    </location>
</feature>
<keyword evidence="6" id="KW-1185">Reference proteome</keyword>
<feature type="signal peptide" evidence="3">
    <location>
        <begin position="1"/>
        <end position="20"/>
    </location>
</feature>
<feature type="transmembrane region" description="Helical" evidence="2">
    <location>
        <begin position="522"/>
        <end position="546"/>
    </location>
</feature>
<feature type="chain" id="PRO_5045557110" description="TRP C-terminal domain-containing protein" evidence="3">
    <location>
        <begin position="21"/>
        <end position="1067"/>
    </location>
</feature>
<comment type="caution">
    <text evidence="5">The sequence shown here is derived from an EMBL/GenBank/DDBJ whole genome shotgun (WGS) entry which is preliminary data.</text>
</comment>
<evidence type="ECO:0000256" key="2">
    <source>
        <dbReference type="SAM" id="Phobius"/>
    </source>
</evidence>